<protein>
    <submittedName>
        <fullName evidence="2">Apolipoprotein N-acyltransferase</fullName>
    </submittedName>
</protein>
<feature type="non-terminal residue" evidence="2">
    <location>
        <position position="67"/>
    </location>
</feature>
<reference evidence="2" key="2">
    <citation type="journal article" date="2023" name="BMC Genomics">
        <title>Pest status, molecular evolution, and epigenetic factors derived from the genome assembly of Frankliniella fusca, a thysanopteran phytovirus vector.</title>
        <authorList>
            <person name="Catto M.A."/>
            <person name="Labadie P.E."/>
            <person name="Jacobson A.L."/>
            <person name="Kennedy G.G."/>
            <person name="Srinivasan R."/>
            <person name="Hunt B.G."/>
        </authorList>
    </citation>
    <scope>NUCLEOTIDE SEQUENCE</scope>
    <source>
        <strain evidence="2">PL_HMW_Pooled</strain>
    </source>
</reference>
<gene>
    <name evidence="2" type="ORF">KUF71_002206</name>
</gene>
<keyword evidence="3" id="KW-1185">Reference proteome</keyword>
<reference evidence="2" key="1">
    <citation type="submission" date="2021-07" db="EMBL/GenBank/DDBJ databases">
        <authorList>
            <person name="Catto M.A."/>
            <person name="Jacobson A."/>
            <person name="Kennedy G."/>
            <person name="Labadie P."/>
            <person name="Hunt B.G."/>
            <person name="Srinivasan R."/>
        </authorList>
    </citation>
    <scope>NUCLEOTIDE SEQUENCE</scope>
    <source>
        <strain evidence="2">PL_HMW_Pooled</strain>
        <tissue evidence="2">Head</tissue>
    </source>
</reference>
<feature type="region of interest" description="Disordered" evidence="1">
    <location>
        <begin position="45"/>
        <end position="67"/>
    </location>
</feature>
<dbReference type="EMBL" id="JAHWGI010001149">
    <property type="protein sequence ID" value="KAK3923797.1"/>
    <property type="molecule type" value="Genomic_DNA"/>
</dbReference>
<evidence type="ECO:0000313" key="2">
    <source>
        <dbReference type="EMBL" id="KAK3923797.1"/>
    </source>
</evidence>
<comment type="caution">
    <text evidence="2">The sequence shown here is derived from an EMBL/GenBank/DDBJ whole genome shotgun (WGS) entry which is preliminary data.</text>
</comment>
<evidence type="ECO:0000256" key="1">
    <source>
        <dbReference type="SAM" id="MobiDB-lite"/>
    </source>
</evidence>
<dbReference type="Proteomes" id="UP001219518">
    <property type="component" value="Unassembled WGS sequence"/>
</dbReference>
<dbReference type="AlphaFoldDB" id="A0AAE1LMT6"/>
<name>A0AAE1LMT6_9NEOP</name>
<feature type="compositionally biased region" description="Basic residues" evidence="1">
    <location>
        <begin position="57"/>
        <end position="67"/>
    </location>
</feature>
<organism evidence="2 3">
    <name type="scientific">Frankliniella fusca</name>
    <dbReference type="NCBI Taxonomy" id="407009"/>
    <lineage>
        <taxon>Eukaryota</taxon>
        <taxon>Metazoa</taxon>
        <taxon>Ecdysozoa</taxon>
        <taxon>Arthropoda</taxon>
        <taxon>Hexapoda</taxon>
        <taxon>Insecta</taxon>
        <taxon>Pterygota</taxon>
        <taxon>Neoptera</taxon>
        <taxon>Paraneoptera</taxon>
        <taxon>Thysanoptera</taxon>
        <taxon>Terebrantia</taxon>
        <taxon>Thripoidea</taxon>
        <taxon>Thripidae</taxon>
        <taxon>Frankliniella</taxon>
    </lineage>
</organism>
<accession>A0AAE1LMT6</accession>
<evidence type="ECO:0000313" key="3">
    <source>
        <dbReference type="Proteomes" id="UP001219518"/>
    </source>
</evidence>
<proteinExistence type="predicted"/>
<sequence>MSITTQSQVRSVQFSRPLLRRCQEKVPDMTGPVASVAEEAVSAAAVADATGTPRSRWNSRKQFLRQR</sequence>